<gene>
    <name evidence="2" type="ORF">CTheo_361</name>
</gene>
<organism evidence="2 3">
    <name type="scientific">Ceratobasidium theobromae</name>
    <dbReference type="NCBI Taxonomy" id="1582974"/>
    <lineage>
        <taxon>Eukaryota</taxon>
        <taxon>Fungi</taxon>
        <taxon>Dikarya</taxon>
        <taxon>Basidiomycota</taxon>
        <taxon>Agaricomycotina</taxon>
        <taxon>Agaricomycetes</taxon>
        <taxon>Cantharellales</taxon>
        <taxon>Ceratobasidiaceae</taxon>
        <taxon>Ceratobasidium</taxon>
    </lineage>
</organism>
<feature type="transmembrane region" description="Helical" evidence="1">
    <location>
        <begin position="81"/>
        <end position="100"/>
    </location>
</feature>
<keyword evidence="3" id="KW-1185">Reference proteome</keyword>
<reference evidence="2 3" key="1">
    <citation type="journal article" date="2019" name="Fungal Biol. Biotechnol.">
        <title>Draft genome sequence of fastidious pathogen Ceratobasidium theobromae, which causes vascular-streak dieback in Theobroma cacao.</title>
        <authorList>
            <person name="Ali S.S."/>
            <person name="Asman A."/>
            <person name="Shao J."/>
            <person name="Firmansyah A.P."/>
            <person name="Susilo A.W."/>
            <person name="Rosmana A."/>
            <person name="McMahon P."/>
            <person name="Junaid M."/>
            <person name="Guest D."/>
            <person name="Kheng T.Y."/>
            <person name="Meinhardt L.W."/>
            <person name="Bailey B.A."/>
        </authorList>
    </citation>
    <scope>NUCLEOTIDE SEQUENCE [LARGE SCALE GENOMIC DNA]</scope>
    <source>
        <strain evidence="2 3">CT2</strain>
    </source>
</reference>
<keyword evidence="1" id="KW-0812">Transmembrane</keyword>
<dbReference type="Proteomes" id="UP000383932">
    <property type="component" value="Unassembled WGS sequence"/>
</dbReference>
<dbReference type="AlphaFoldDB" id="A0A5N5QWU7"/>
<dbReference type="OrthoDB" id="3351993at2759"/>
<name>A0A5N5QWU7_9AGAM</name>
<dbReference type="EMBL" id="SSOP01000003">
    <property type="protein sequence ID" value="KAB5596089.1"/>
    <property type="molecule type" value="Genomic_DNA"/>
</dbReference>
<comment type="caution">
    <text evidence="2">The sequence shown here is derived from an EMBL/GenBank/DDBJ whole genome shotgun (WGS) entry which is preliminary data.</text>
</comment>
<keyword evidence="1" id="KW-1133">Transmembrane helix</keyword>
<evidence type="ECO:0008006" key="4">
    <source>
        <dbReference type="Google" id="ProtNLM"/>
    </source>
</evidence>
<protein>
    <recommendedName>
        <fullName evidence="4">Transmembrane protein</fullName>
    </recommendedName>
</protein>
<accession>A0A5N5QWU7</accession>
<evidence type="ECO:0000313" key="3">
    <source>
        <dbReference type="Proteomes" id="UP000383932"/>
    </source>
</evidence>
<proteinExistence type="predicted"/>
<sequence length="313" mass="35224">MADCAPDPEPNFCTDIVTNPDISGIGVRAAIYAQTFLSMLVASLLPYNEQAFRDTSRNCYVVSTSLMIASLIEWKTNGLSLFDGLVVTMLTTIMTAFVTVNGPYIRTLGLSLNISSFLFTVFWCYWGLQIWNDPVNFGVPSDQTGCDASQKTIFVVFGRNVSVQNSGLRGFALFIFAIGSIAALSSLWQCFTWLLRYIIGGPRAAKDNAAMRYAKQLRQRRNRSSSRGEHMTRYGGMVGMIYMIVTTEQIVSRNLKQITDPDARGELNDWSYSQTIALIMLGQQIMDSWEYFKDEYEYRKRQRAAEHGDPMPA</sequence>
<evidence type="ECO:0000256" key="1">
    <source>
        <dbReference type="SAM" id="Phobius"/>
    </source>
</evidence>
<feature type="transmembrane region" description="Helical" evidence="1">
    <location>
        <begin position="107"/>
        <end position="128"/>
    </location>
</feature>
<evidence type="ECO:0000313" key="2">
    <source>
        <dbReference type="EMBL" id="KAB5596089.1"/>
    </source>
</evidence>
<feature type="transmembrane region" description="Helical" evidence="1">
    <location>
        <begin position="171"/>
        <end position="195"/>
    </location>
</feature>
<keyword evidence="1" id="KW-0472">Membrane</keyword>